<accession>A0AAD7Y9X7</accession>
<protein>
    <recommendedName>
        <fullName evidence="2">Tc1-like transposase DDE domain-containing protein</fullName>
    </recommendedName>
</protein>
<dbReference type="EMBL" id="JARGEI010000014">
    <property type="protein sequence ID" value="KAJ8720115.1"/>
    <property type="molecule type" value="Genomic_DNA"/>
</dbReference>
<dbReference type="GO" id="GO:0003676">
    <property type="term" value="F:nucleic acid binding"/>
    <property type="evidence" value="ECO:0007669"/>
    <property type="project" value="InterPro"/>
</dbReference>
<sequence>MSKRGTVLHGRAREIVCNVDKYFESEKQHHLELIQRLKAASILPGPDGNLSLTRETYAIILQTLQNTSKVAERVHLATGINKNTLTRIRREHRDAQASCSKVTTPKKKPRSKSVVCDNFEITALHNIINSIYTVRKEIPTLKKIFAVAKEDLEFPGSRTTLRRILVESLGYKFKKCQSNRLALIQRPNIKAWRTKYLRRIRQNDALAADKKPVIYLDETWIHSHYTVKKCWQSSTTTGVRKNDSAGRRWIIAHAGGENGFIDGALLMFKSKIKTGDYHDEMNGANFTKWINEKLLPNLPKNAIIVMDNAPYHSMEASKAPNMTSRKCEMQSWLKEKNIAYEECYTKAELYEIIQRHKPPKDYIIDKIFNENGFEVLRLPPYNCDLNPIEYIWHLVKRRVADKNVLQLESEIENITLQAIASITKDDWQKEVNHVKRIEEEYWNREIFEDNDSFRFIINTGESSSENDDDSSSDSYGEMSGIEELDSD</sequence>
<evidence type="ECO:0000259" key="2">
    <source>
        <dbReference type="Pfam" id="PF13358"/>
    </source>
</evidence>
<dbReference type="PANTHER" id="PTHR33939:SF1">
    <property type="entry name" value="DUF4371 DOMAIN-CONTAINING PROTEIN"/>
    <property type="match status" value="1"/>
</dbReference>
<evidence type="ECO:0000313" key="5">
    <source>
        <dbReference type="Proteomes" id="UP001231518"/>
    </source>
</evidence>
<dbReference type="Pfam" id="PF13358">
    <property type="entry name" value="DDE_3"/>
    <property type="match status" value="1"/>
</dbReference>
<dbReference type="InterPro" id="IPR036397">
    <property type="entry name" value="RNaseH_sf"/>
</dbReference>
<evidence type="ECO:0000313" key="3">
    <source>
        <dbReference type="EMBL" id="KAJ8707829.1"/>
    </source>
</evidence>
<reference evidence="3" key="1">
    <citation type="submission" date="2023-03" db="EMBL/GenBank/DDBJ databases">
        <title>Chromosome-level genomes of two armyworms, Mythimna separata and Mythimna loreyi, provide insights into the biosynthesis and reception of sex pheromones.</title>
        <authorList>
            <person name="Zhao H."/>
        </authorList>
    </citation>
    <scope>NUCLEOTIDE SEQUENCE</scope>
    <source>
        <strain evidence="3">BeijingLab</strain>
        <tissue evidence="3">Pupa</tissue>
    </source>
</reference>
<dbReference type="Proteomes" id="UP001231518">
    <property type="component" value="Chromosome 28"/>
</dbReference>
<gene>
    <name evidence="3" type="ORF">PYW07_011506</name>
    <name evidence="4" type="ORF">PYW07_012158</name>
</gene>
<proteinExistence type="predicted"/>
<dbReference type="Gene3D" id="3.30.420.10">
    <property type="entry name" value="Ribonuclease H-like superfamily/Ribonuclease H"/>
    <property type="match status" value="1"/>
</dbReference>
<name>A0AAD7Y9X7_MYTSE</name>
<dbReference type="Proteomes" id="UP001231518">
    <property type="component" value="Chromosome 3"/>
</dbReference>
<evidence type="ECO:0000256" key="1">
    <source>
        <dbReference type="SAM" id="MobiDB-lite"/>
    </source>
</evidence>
<dbReference type="AlphaFoldDB" id="A0AAD7Y9X7"/>
<dbReference type="PANTHER" id="PTHR33939">
    <property type="entry name" value="PROTEIN CBG22215"/>
    <property type="match status" value="1"/>
</dbReference>
<feature type="region of interest" description="Disordered" evidence="1">
    <location>
        <begin position="459"/>
        <end position="487"/>
    </location>
</feature>
<dbReference type="InterPro" id="IPR038717">
    <property type="entry name" value="Tc1-like_DDE_dom"/>
</dbReference>
<keyword evidence="5" id="KW-1185">Reference proteome</keyword>
<organism evidence="3 5">
    <name type="scientific">Mythimna separata</name>
    <name type="common">Oriental armyworm</name>
    <name type="synonym">Pseudaletia separata</name>
    <dbReference type="NCBI Taxonomy" id="271217"/>
    <lineage>
        <taxon>Eukaryota</taxon>
        <taxon>Metazoa</taxon>
        <taxon>Ecdysozoa</taxon>
        <taxon>Arthropoda</taxon>
        <taxon>Hexapoda</taxon>
        <taxon>Insecta</taxon>
        <taxon>Pterygota</taxon>
        <taxon>Neoptera</taxon>
        <taxon>Endopterygota</taxon>
        <taxon>Lepidoptera</taxon>
        <taxon>Glossata</taxon>
        <taxon>Ditrysia</taxon>
        <taxon>Noctuoidea</taxon>
        <taxon>Noctuidae</taxon>
        <taxon>Noctuinae</taxon>
        <taxon>Hadenini</taxon>
        <taxon>Mythimna</taxon>
    </lineage>
</organism>
<feature type="domain" description="Tc1-like transposase DDE" evidence="2">
    <location>
        <begin position="275"/>
        <end position="403"/>
    </location>
</feature>
<comment type="caution">
    <text evidence="3">The sequence shown here is derived from an EMBL/GenBank/DDBJ whole genome shotgun (WGS) entry which is preliminary data.</text>
</comment>
<dbReference type="EMBL" id="JARGEI010000027">
    <property type="protein sequence ID" value="KAJ8707829.1"/>
    <property type="molecule type" value="Genomic_DNA"/>
</dbReference>
<evidence type="ECO:0000313" key="4">
    <source>
        <dbReference type="EMBL" id="KAJ8720115.1"/>
    </source>
</evidence>